<dbReference type="Proteomes" id="UP000694549">
    <property type="component" value="Unplaced"/>
</dbReference>
<dbReference type="Pfam" id="PF00326">
    <property type="entry name" value="Peptidase_S9"/>
    <property type="match status" value="1"/>
</dbReference>
<name>A0A8B9ZWW0_9AVES</name>
<dbReference type="InterPro" id="IPR001375">
    <property type="entry name" value="Peptidase_S9_cat"/>
</dbReference>
<evidence type="ECO:0000256" key="7">
    <source>
        <dbReference type="ARBA" id="ARBA00045448"/>
    </source>
</evidence>
<keyword evidence="6 8" id="KW-0720">Serine protease</keyword>
<dbReference type="PRINTS" id="PR00862">
    <property type="entry name" value="PROLIGOPTASE"/>
</dbReference>
<evidence type="ECO:0000313" key="12">
    <source>
        <dbReference type="Ensembl" id="ENSAZOP00000022048.1"/>
    </source>
</evidence>
<dbReference type="InterPro" id="IPR029058">
    <property type="entry name" value="AB_hydrolase_fold"/>
</dbReference>
<dbReference type="GO" id="GO:0005794">
    <property type="term" value="C:Golgi apparatus"/>
    <property type="evidence" value="ECO:0007669"/>
    <property type="project" value="TreeGrafter"/>
</dbReference>
<sequence>MQHQGAPGAGRARERRRGCAAEPAAGARTGRAPGRRRGGPSLLRAAACARCLCLPRAALRDREGRGASPALRPAPRARCGSQHTSIRLSRSLSALRGDCQEKDLDIMCWTAKSFIRGLSCSVKYCSKDNHLQKIHLYSKLKPKKCHILDWSGSTCNSTVPPGSILPWRFFSCKQEGTEIPCKIKKIASITPPELLYKDLLKSEQKNWNEISGRYKAMAKRIKKKIEELHKKYTFSSESPRIKVGESVYFEENGCIFLSKADDVDEGNVRILFSAEDLGFDDAFIQRIRISPDQRYMATSLKSENSEEATCVVMKLGDFPVVEKVIPNVFSFEWVSNDVLYYTSQKNLKCQDVFMTTFTKQKHTELVYTEQDARFFVDIYCTKDRRFLTINSNSKTTSEVWLVDCRHPFKSPVLVQARTKGVIYHIEHRNDELYILTTYGEPAEYKLMKAPVSSSGMENWQLVYALEEKTKLVDLEMFSDHCILFLQNAGHLYLNVISFVSHSVQSIKLPAWACAFELESHPEHTTSTCYFQLTSPVHPPKRFAYSFKENNLIEQAVQEVPIITNCHTTRLLAKSKDETLVPITVFHNTNSKELHRKPLLVHVYGAYGMDLNMSFKEEKLLLIEEGWILAYCHVRGGGELGHSWHKDGCQHNKLKGLDDLKACIILLHELGFSQPKYTALAAASAGGVLAGALCNSNPELIRAMVLQAPFIDVLNTMMKTHLPLTTEEQEEWGNPLADEKCMKYIKSYCPYHNIKPQCYPSVFITAYENDQRIPLTGVLRYVQKLRKAALDHAGRTNKKGNWIPNIILDIQANGSHCDSSWEDSLNEVARQLAFLKKELEDV</sequence>
<organism evidence="12 13">
    <name type="scientific">Anas zonorhyncha</name>
    <name type="common">Eastern spot-billed duck</name>
    <dbReference type="NCBI Taxonomy" id="75864"/>
    <lineage>
        <taxon>Eukaryota</taxon>
        <taxon>Metazoa</taxon>
        <taxon>Chordata</taxon>
        <taxon>Craniata</taxon>
        <taxon>Vertebrata</taxon>
        <taxon>Euteleostomi</taxon>
        <taxon>Archelosauria</taxon>
        <taxon>Archosauria</taxon>
        <taxon>Dinosauria</taxon>
        <taxon>Saurischia</taxon>
        <taxon>Theropoda</taxon>
        <taxon>Coelurosauria</taxon>
        <taxon>Aves</taxon>
        <taxon>Neognathae</taxon>
        <taxon>Galloanserae</taxon>
        <taxon>Anseriformes</taxon>
        <taxon>Anatidae</taxon>
        <taxon>Anatinae</taxon>
        <taxon>Anas</taxon>
    </lineage>
</organism>
<feature type="domain" description="Peptidase S9A N-terminal" evidence="11">
    <location>
        <begin position="201"/>
        <end position="550"/>
    </location>
</feature>
<comment type="function">
    <text evidence="7">Serine peptidase whose precise substrate specificity remains unclear. Does not cleave peptides after a arginine or lysine residue. Regulates trans-Golgi network morphology and sorting by regulating the membrane binding of the AP-1 complex. May play a role in the regulation of synaptic vesicle exocytosis.</text>
</comment>
<comment type="subcellular location">
    <subcellularLocation>
        <location evidence="1">Cytoplasm</location>
        <location evidence="1">Cytosol</location>
    </subcellularLocation>
</comment>
<dbReference type="GO" id="GO:0004252">
    <property type="term" value="F:serine-type endopeptidase activity"/>
    <property type="evidence" value="ECO:0007669"/>
    <property type="project" value="UniProtKB-UniRule"/>
</dbReference>
<dbReference type="Ensembl" id="ENSAZOT00000023700.1">
    <property type="protein sequence ID" value="ENSAZOP00000022048.1"/>
    <property type="gene ID" value="ENSAZOG00000014285.1"/>
</dbReference>
<dbReference type="InterPro" id="IPR002470">
    <property type="entry name" value="Peptidase_S9A"/>
</dbReference>
<dbReference type="SUPFAM" id="SSF50993">
    <property type="entry name" value="Peptidase/esterase 'gauge' domain"/>
    <property type="match status" value="1"/>
</dbReference>
<evidence type="ECO:0000259" key="11">
    <source>
        <dbReference type="Pfam" id="PF02897"/>
    </source>
</evidence>
<accession>A0A8B9ZWW0</accession>
<dbReference type="GO" id="GO:0005856">
    <property type="term" value="C:cytoskeleton"/>
    <property type="evidence" value="ECO:0007669"/>
    <property type="project" value="TreeGrafter"/>
</dbReference>
<dbReference type="GO" id="GO:0006508">
    <property type="term" value="P:proteolysis"/>
    <property type="evidence" value="ECO:0007669"/>
    <property type="project" value="UniProtKB-KW"/>
</dbReference>
<dbReference type="FunFam" id="2.130.10.120:FF:000002">
    <property type="entry name" value="prolyl endopeptidase-like isoform X1"/>
    <property type="match status" value="1"/>
</dbReference>
<dbReference type="FunFam" id="3.40.50.1820:FF:000050">
    <property type="entry name" value="prolyl endopeptidase-like isoform X2"/>
    <property type="match status" value="1"/>
</dbReference>
<feature type="region of interest" description="Disordered" evidence="9">
    <location>
        <begin position="1"/>
        <end position="39"/>
    </location>
</feature>
<dbReference type="SUPFAM" id="SSF53474">
    <property type="entry name" value="alpha/beta-Hydrolases"/>
    <property type="match status" value="1"/>
</dbReference>
<reference evidence="12" key="2">
    <citation type="submission" date="2025-09" db="UniProtKB">
        <authorList>
            <consortium name="Ensembl"/>
        </authorList>
    </citation>
    <scope>IDENTIFICATION</scope>
</reference>
<dbReference type="PANTHER" id="PTHR11757">
    <property type="entry name" value="PROTEASE FAMILY S9A OLIGOPEPTIDASE"/>
    <property type="match status" value="1"/>
</dbReference>
<evidence type="ECO:0000256" key="8">
    <source>
        <dbReference type="RuleBase" id="RU368024"/>
    </source>
</evidence>
<evidence type="ECO:0000256" key="9">
    <source>
        <dbReference type="SAM" id="MobiDB-lite"/>
    </source>
</evidence>
<protein>
    <recommendedName>
        <fullName evidence="8">Prolyl endopeptidase</fullName>
        <ecNumber evidence="8">3.4.21.-</ecNumber>
    </recommendedName>
</protein>
<dbReference type="EC" id="3.4.21.-" evidence="8"/>
<dbReference type="GO" id="GO:0005829">
    <property type="term" value="C:cytosol"/>
    <property type="evidence" value="ECO:0007669"/>
    <property type="project" value="UniProtKB-SubCell"/>
</dbReference>
<reference evidence="12" key="1">
    <citation type="submission" date="2025-08" db="UniProtKB">
        <authorList>
            <consortium name="Ensembl"/>
        </authorList>
    </citation>
    <scope>IDENTIFICATION</scope>
</reference>
<keyword evidence="4 8" id="KW-0645">Protease</keyword>
<dbReference type="Gene3D" id="3.40.50.1820">
    <property type="entry name" value="alpha/beta hydrolase"/>
    <property type="match status" value="1"/>
</dbReference>
<dbReference type="Pfam" id="PF02897">
    <property type="entry name" value="Peptidase_S9_N"/>
    <property type="match status" value="1"/>
</dbReference>
<feature type="compositionally biased region" description="Low complexity" evidence="9">
    <location>
        <begin position="1"/>
        <end position="10"/>
    </location>
</feature>
<evidence type="ECO:0000256" key="4">
    <source>
        <dbReference type="ARBA" id="ARBA00022670"/>
    </source>
</evidence>
<evidence type="ECO:0000313" key="13">
    <source>
        <dbReference type="Proteomes" id="UP000694549"/>
    </source>
</evidence>
<feature type="domain" description="Peptidase S9 prolyl oligopeptidase catalytic" evidence="10">
    <location>
        <begin position="613"/>
        <end position="839"/>
    </location>
</feature>
<proteinExistence type="inferred from homology"/>
<evidence type="ECO:0000259" key="10">
    <source>
        <dbReference type="Pfam" id="PF00326"/>
    </source>
</evidence>
<evidence type="ECO:0000256" key="3">
    <source>
        <dbReference type="ARBA" id="ARBA00022490"/>
    </source>
</evidence>
<evidence type="ECO:0000256" key="6">
    <source>
        <dbReference type="ARBA" id="ARBA00022825"/>
    </source>
</evidence>
<dbReference type="AlphaFoldDB" id="A0A8B9ZWW0"/>
<evidence type="ECO:0000256" key="1">
    <source>
        <dbReference type="ARBA" id="ARBA00004514"/>
    </source>
</evidence>
<feature type="compositionally biased region" description="Low complexity" evidence="9">
    <location>
        <begin position="20"/>
        <end position="32"/>
    </location>
</feature>
<dbReference type="Gene3D" id="2.130.10.120">
    <property type="entry name" value="Prolyl oligopeptidase, N-terminal domain"/>
    <property type="match status" value="1"/>
</dbReference>
<keyword evidence="13" id="KW-1185">Reference proteome</keyword>
<dbReference type="InterPro" id="IPR023302">
    <property type="entry name" value="Pept_S9A_N"/>
</dbReference>
<comment type="similarity">
    <text evidence="2 8">Belongs to the peptidase S9A family.</text>
</comment>
<dbReference type="PANTHER" id="PTHR11757:SF19">
    <property type="entry name" value="PROLYL ENDOPEPTIDASE-LIKE"/>
    <property type="match status" value="1"/>
</dbReference>
<dbReference type="InterPro" id="IPR051543">
    <property type="entry name" value="Serine_Peptidase_S9A"/>
</dbReference>
<evidence type="ECO:0000256" key="5">
    <source>
        <dbReference type="ARBA" id="ARBA00022801"/>
    </source>
</evidence>
<keyword evidence="3" id="KW-0963">Cytoplasm</keyword>
<evidence type="ECO:0000256" key="2">
    <source>
        <dbReference type="ARBA" id="ARBA00005228"/>
    </source>
</evidence>
<keyword evidence="5 8" id="KW-0378">Hydrolase</keyword>